<dbReference type="InterPro" id="IPR039869">
    <property type="entry name" value="UBTD1/2"/>
</dbReference>
<dbReference type="EMBL" id="BEGY01000081">
    <property type="protein sequence ID" value="GAX82502.1"/>
    <property type="molecule type" value="Genomic_DNA"/>
</dbReference>
<reference evidence="2 3" key="1">
    <citation type="submission" date="2017-08" db="EMBL/GenBank/DDBJ databases">
        <title>Acidophilic green algal genome provides insights into adaptation to an acidic environment.</title>
        <authorList>
            <person name="Hirooka S."/>
            <person name="Hirose Y."/>
            <person name="Kanesaki Y."/>
            <person name="Higuchi S."/>
            <person name="Fujiwara T."/>
            <person name="Onuma R."/>
            <person name="Era A."/>
            <person name="Ohbayashi R."/>
            <person name="Uzuka A."/>
            <person name="Nozaki H."/>
            <person name="Yoshikawa H."/>
            <person name="Miyagishima S.Y."/>
        </authorList>
    </citation>
    <scope>NUCLEOTIDE SEQUENCE [LARGE SCALE GENOMIC DNA]</scope>
    <source>
        <strain evidence="2 3">NIES-2499</strain>
    </source>
</reference>
<evidence type="ECO:0000259" key="1">
    <source>
        <dbReference type="Pfam" id="PF16455"/>
    </source>
</evidence>
<proteinExistence type="predicted"/>
<keyword evidence="3" id="KW-1185">Reference proteome</keyword>
<accession>A0A250XHV3</accession>
<dbReference type="InterPro" id="IPR032752">
    <property type="entry name" value="DC-UbP/UBTD2_N"/>
</dbReference>
<comment type="caution">
    <text evidence="2">The sequence shown here is derived from an EMBL/GenBank/DDBJ whole genome shotgun (WGS) entry which is preliminary data.</text>
</comment>
<dbReference type="Proteomes" id="UP000232323">
    <property type="component" value="Unassembled WGS sequence"/>
</dbReference>
<dbReference type="OrthoDB" id="1640476at2759"/>
<dbReference type="InterPro" id="IPR038169">
    <property type="entry name" value="DC-UbP/UBTD2_N_sf"/>
</dbReference>
<gene>
    <name evidence="2" type="ORF">CEUSTIGMA_g9929.t1</name>
</gene>
<organism evidence="2 3">
    <name type="scientific">Chlamydomonas eustigma</name>
    <dbReference type="NCBI Taxonomy" id="1157962"/>
    <lineage>
        <taxon>Eukaryota</taxon>
        <taxon>Viridiplantae</taxon>
        <taxon>Chlorophyta</taxon>
        <taxon>core chlorophytes</taxon>
        <taxon>Chlorophyceae</taxon>
        <taxon>CS clade</taxon>
        <taxon>Chlamydomonadales</taxon>
        <taxon>Chlamydomonadaceae</taxon>
        <taxon>Chlamydomonas</taxon>
    </lineage>
</organism>
<evidence type="ECO:0000313" key="3">
    <source>
        <dbReference type="Proteomes" id="UP000232323"/>
    </source>
</evidence>
<dbReference type="Gene3D" id="1.20.225.20">
    <property type="entry name" value="Ub domain-containing protein, DC-UbP/UBTD2, N-terminal domain"/>
    <property type="match status" value="1"/>
</dbReference>
<dbReference type="AlphaFoldDB" id="A0A250XHV3"/>
<dbReference type="Pfam" id="PF16455">
    <property type="entry name" value="UBD"/>
    <property type="match status" value="1"/>
</dbReference>
<sequence>MGCIGSKEDVISKGVDGTSGDVNGEKRRYEKPAKSYSKPVWKSDEMITMEELKVKREVFWDTQPHYGGSREIWDALKAVCEAEDMETAKVIIESAGIIIASPDMTLCYDERSAKYDLPYYVMSLPTNLAS</sequence>
<protein>
    <recommendedName>
        <fullName evidence="1">DC-UbP/UBTD2 N-terminal domain-containing protein</fullName>
    </recommendedName>
</protein>
<name>A0A250XHV3_9CHLO</name>
<feature type="domain" description="DC-UbP/UBTD2 N-terminal" evidence="1">
    <location>
        <begin position="38"/>
        <end position="129"/>
    </location>
</feature>
<evidence type="ECO:0000313" key="2">
    <source>
        <dbReference type="EMBL" id="GAX82502.1"/>
    </source>
</evidence>
<dbReference type="PANTHER" id="PTHR13609">
    <property type="entry name" value="UBIQUITIN DOMAIN CONTAINING 1 PROTEIN-RELATED"/>
    <property type="match status" value="1"/>
</dbReference>